<dbReference type="AlphaFoldDB" id="A0AAD3S435"/>
<dbReference type="PANTHER" id="PTHR16027">
    <property type="entry name" value="DILUTE DOMAIN-CONTAINING PROTEIN YPR089W"/>
    <property type="match status" value="1"/>
</dbReference>
<dbReference type="Pfam" id="PF01843">
    <property type="entry name" value="DIL"/>
    <property type="match status" value="1"/>
</dbReference>
<dbReference type="PROSITE" id="PS51126">
    <property type="entry name" value="DILUTE"/>
    <property type="match status" value="1"/>
</dbReference>
<reference evidence="2" key="1">
    <citation type="submission" date="2023-05" db="EMBL/GenBank/DDBJ databases">
        <title>Nepenthes gracilis genome sequencing.</title>
        <authorList>
            <person name="Fukushima K."/>
        </authorList>
    </citation>
    <scope>NUCLEOTIDE SEQUENCE</scope>
    <source>
        <strain evidence="2">SING2019-196</strain>
    </source>
</reference>
<dbReference type="InterPro" id="IPR002710">
    <property type="entry name" value="Dilute_dom"/>
</dbReference>
<evidence type="ECO:0000259" key="1">
    <source>
        <dbReference type="PROSITE" id="PS51126"/>
    </source>
</evidence>
<protein>
    <recommendedName>
        <fullName evidence="1">Dilute domain-containing protein</fullName>
    </recommendedName>
</protein>
<evidence type="ECO:0000313" key="2">
    <source>
        <dbReference type="EMBL" id="GMH04099.1"/>
    </source>
</evidence>
<keyword evidence="3" id="KW-1185">Reference proteome</keyword>
<dbReference type="PANTHER" id="PTHR16027:SF6">
    <property type="entry name" value="DILUTE DOMAIN-CONTAINING PROTEIN"/>
    <property type="match status" value="1"/>
</dbReference>
<sequence length="115" mass="13588">MWPSCENFELHGWIWVQAWEGLCFTDLKCLQNAGSAWDNLKHIRQAVGFLVMHQKTKKTLNEIIKDLCPVLSIQQLYRISTMYWDDKYGTHTVSSDNSFQYGRDLQFRKATRCRP</sequence>
<evidence type="ECO:0000313" key="3">
    <source>
        <dbReference type="Proteomes" id="UP001279734"/>
    </source>
</evidence>
<comment type="caution">
    <text evidence="2">The sequence shown here is derived from an EMBL/GenBank/DDBJ whole genome shotgun (WGS) entry which is preliminary data.</text>
</comment>
<dbReference type="InterPro" id="IPR052072">
    <property type="entry name" value="Vascular_dev_regulator"/>
</dbReference>
<feature type="domain" description="Dilute" evidence="1">
    <location>
        <begin position="1"/>
        <end position="108"/>
    </location>
</feature>
<name>A0AAD3S435_NEPGR</name>
<proteinExistence type="predicted"/>
<organism evidence="2 3">
    <name type="scientific">Nepenthes gracilis</name>
    <name type="common">Slender pitcher plant</name>
    <dbReference type="NCBI Taxonomy" id="150966"/>
    <lineage>
        <taxon>Eukaryota</taxon>
        <taxon>Viridiplantae</taxon>
        <taxon>Streptophyta</taxon>
        <taxon>Embryophyta</taxon>
        <taxon>Tracheophyta</taxon>
        <taxon>Spermatophyta</taxon>
        <taxon>Magnoliopsida</taxon>
        <taxon>eudicotyledons</taxon>
        <taxon>Gunneridae</taxon>
        <taxon>Pentapetalae</taxon>
        <taxon>Caryophyllales</taxon>
        <taxon>Nepenthaceae</taxon>
        <taxon>Nepenthes</taxon>
    </lineage>
</organism>
<dbReference type="Proteomes" id="UP001279734">
    <property type="component" value="Unassembled WGS sequence"/>
</dbReference>
<gene>
    <name evidence="2" type="ORF">Nepgr_005938</name>
</gene>
<dbReference type="EMBL" id="BSYO01000004">
    <property type="protein sequence ID" value="GMH04099.1"/>
    <property type="molecule type" value="Genomic_DNA"/>
</dbReference>
<accession>A0AAD3S435</accession>
<dbReference type="SMART" id="SM01132">
    <property type="entry name" value="DIL"/>
    <property type="match status" value="1"/>
</dbReference>